<dbReference type="EMBL" id="LAZR01068666">
    <property type="protein sequence ID" value="KKK49209.1"/>
    <property type="molecule type" value="Genomic_DNA"/>
</dbReference>
<sequence>MRDLSITAIKSNTQLALQSKSFSLKEDKLVQDDFKTRLKKRFNFGYSKNEALKIVNYVLEKIQLSLRNQEMKRPIILLGNRVIKLFAKSSSIKRALIILDRSLTQIKLHKNFILKENSVFFEKWKSYGFQEDIFYKYPNFSDFMLRSTLASQMKITSDGIKIIDNEPA</sequence>
<reference evidence="1" key="1">
    <citation type="journal article" date="2015" name="Nature">
        <title>Complex archaea that bridge the gap between prokaryotes and eukaryotes.</title>
        <authorList>
            <person name="Spang A."/>
            <person name="Saw J.H."/>
            <person name="Jorgensen S.L."/>
            <person name="Zaremba-Niedzwiedzka K."/>
            <person name="Martijn J."/>
            <person name="Lind A.E."/>
            <person name="van Eijk R."/>
            <person name="Schleper C."/>
            <person name="Guy L."/>
            <person name="Ettema T.J."/>
        </authorList>
    </citation>
    <scope>NUCLEOTIDE SEQUENCE</scope>
</reference>
<proteinExistence type="predicted"/>
<accession>A0A0F8Y4X6</accession>
<feature type="non-terminal residue" evidence="1">
    <location>
        <position position="168"/>
    </location>
</feature>
<dbReference type="AlphaFoldDB" id="A0A0F8Y4X6"/>
<gene>
    <name evidence="1" type="ORF">LCGC14_3137350</name>
</gene>
<comment type="caution">
    <text evidence="1">The sequence shown here is derived from an EMBL/GenBank/DDBJ whole genome shotgun (WGS) entry which is preliminary data.</text>
</comment>
<evidence type="ECO:0000313" key="1">
    <source>
        <dbReference type="EMBL" id="KKK49209.1"/>
    </source>
</evidence>
<name>A0A0F8Y4X6_9ZZZZ</name>
<organism evidence="1">
    <name type="scientific">marine sediment metagenome</name>
    <dbReference type="NCBI Taxonomy" id="412755"/>
    <lineage>
        <taxon>unclassified sequences</taxon>
        <taxon>metagenomes</taxon>
        <taxon>ecological metagenomes</taxon>
    </lineage>
</organism>
<protein>
    <submittedName>
        <fullName evidence="1">Uncharacterized protein</fullName>
    </submittedName>
</protein>